<reference evidence="4" key="1">
    <citation type="journal article" date="2014" name="Nat. Genet.">
        <title>Genome and transcriptome of the porcine whipworm Trichuris suis.</title>
        <authorList>
            <person name="Jex A.R."/>
            <person name="Nejsum P."/>
            <person name="Schwarz E.M."/>
            <person name="Hu L."/>
            <person name="Young N.D."/>
            <person name="Hall R.S."/>
            <person name="Korhonen P.K."/>
            <person name="Liao S."/>
            <person name="Thamsborg S."/>
            <person name="Xia J."/>
            <person name="Xu P."/>
            <person name="Wang S."/>
            <person name="Scheerlinck J.P."/>
            <person name="Hofmann A."/>
            <person name="Sternberg P.W."/>
            <person name="Wang J."/>
            <person name="Gasser R.B."/>
        </authorList>
    </citation>
    <scope>NUCLEOTIDE SEQUENCE [LARGE SCALE GENOMIC DNA]</scope>
    <source>
        <strain evidence="4">DCEP-RM93F</strain>
    </source>
</reference>
<dbReference type="SUPFAM" id="SSF57603">
    <property type="entry name" value="FnI-like domain"/>
    <property type="match status" value="1"/>
</dbReference>
<dbReference type="Proteomes" id="UP000030758">
    <property type="component" value="Unassembled WGS sequence"/>
</dbReference>
<name>A0A085NJV3_9BILA</name>
<dbReference type="Pfam" id="PF13193">
    <property type="entry name" value="AMP-binding_C"/>
    <property type="match status" value="1"/>
</dbReference>
<accession>A0A085NJV3</accession>
<evidence type="ECO:0000313" key="4">
    <source>
        <dbReference type="EMBL" id="KFD69749.1"/>
    </source>
</evidence>
<dbReference type="AlphaFoldDB" id="A0A085NJV3"/>
<evidence type="ECO:0000256" key="1">
    <source>
        <dbReference type="SAM" id="Phobius"/>
    </source>
</evidence>
<dbReference type="InterPro" id="IPR025110">
    <property type="entry name" value="AMP-bd_C"/>
</dbReference>
<feature type="domain" description="AMP-binding enzyme C-terminal" evidence="3">
    <location>
        <begin position="797"/>
        <end position="872"/>
    </location>
</feature>
<dbReference type="GO" id="GO:0006631">
    <property type="term" value="P:fatty acid metabolic process"/>
    <property type="evidence" value="ECO:0007669"/>
    <property type="project" value="TreeGrafter"/>
</dbReference>
<dbReference type="InterPro" id="IPR042099">
    <property type="entry name" value="ANL_N_sf"/>
</dbReference>
<keyword evidence="1" id="KW-1133">Transmembrane helix</keyword>
<dbReference type="GO" id="GO:0031956">
    <property type="term" value="F:medium-chain fatty acid-CoA ligase activity"/>
    <property type="evidence" value="ECO:0007669"/>
    <property type="project" value="TreeGrafter"/>
</dbReference>
<gene>
    <name evidence="4" type="ORF">M514_09665</name>
</gene>
<dbReference type="SUPFAM" id="SSF56801">
    <property type="entry name" value="Acetyl-CoA synthetase-like"/>
    <property type="match status" value="1"/>
</dbReference>
<feature type="domain" description="AMP-dependent synthetase/ligase" evidence="2">
    <location>
        <begin position="571"/>
        <end position="737"/>
    </location>
</feature>
<feature type="transmembrane region" description="Helical" evidence="1">
    <location>
        <begin position="170"/>
        <end position="188"/>
    </location>
</feature>
<keyword evidence="1" id="KW-0472">Membrane</keyword>
<dbReference type="InterPro" id="IPR000873">
    <property type="entry name" value="AMP-dep_synth/lig_dom"/>
</dbReference>
<dbReference type="InterPro" id="IPR045851">
    <property type="entry name" value="AMP-bd_C_sf"/>
</dbReference>
<protein>
    <submittedName>
        <fullName evidence="4">Uncharacterized protein</fullName>
    </submittedName>
</protein>
<proteinExistence type="predicted"/>
<evidence type="ECO:0000259" key="3">
    <source>
        <dbReference type="Pfam" id="PF13193"/>
    </source>
</evidence>
<dbReference type="Pfam" id="PF00501">
    <property type="entry name" value="AMP-binding"/>
    <property type="match status" value="2"/>
</dbReference>
<sequence length="886" mass="97047">MDISFAVDSHSSLSYLHTKKQYTYSHGLLFVIEPVVYAVGDLDKPRLKSIVLRVEQSASLLIVFVKRRMLLSSNANGTSGDGDFGESQEEPNCIDQIKHSTVKVGEVYFAENCLMCKCGAKEHPCQPLWCPPPTPCDGVITKDPRNCCDVCAPSVLLGNSIDHAGASLKLGGMTVTFLIIVSTIFFLLHRLRKKRLLITLRRCRSINGGFHPFRGPLDRSCGSCRVSTSCPRSIVTPSFIPPTTYADPPPPYSMAVMVPLASRGLTMTFQPLNISIGHAFGKNCREQGIREAFVFVEEHVQFTFLELHRMADRLAAGLLAIGLSPKDRVCLWGSNRSQLLFALLACARAGFVFTLASPTLPVANLVDLLNSIKCKAIICFPSAKVGKIDQLLAEAVPELATSSCKGDLKSSTLPCLTHVIIASDVIVFKCAFSFDEVFNSNSDQKRLSEIDSQIDSSDLAAILLTSRTHGDQKPVRLSHYQLLNGCLSIGRRLALDSVSRMQHSSVSFQCFWFDFVACCVYWFFRKMRSALIIPKLVGRLLVYTSARQLTFAIAIMHLRTASSTNGPCMSPSWKAQVLCSPLPLFRGPVMCLTVLSTIIFGCKAVIPSEQPLPAAIWRAIERFRCTCLLTSPVALSFMFRLTDLSKFDLSTLTTACLAGDPFPPDLLSMLRKTNISNIVTGMFLTEAGCAPIVSPLDEPLEAMISAVGKAADGFTAKVIDQQGADCPADTIGELWISPIEGSKFLGYQYSTNVDIDDNWIKTGDLAVIDNDGLISLVGKVKDVIYRRGSPVYPHMLERFISPLPWVQTVQAVGLSDSVNGESVCVCVVLKPNAEVDEADAKDIIKKLCSEQKLPPVDHVLILNELPRSTTRKGSRSEIKKIAESLI</sequence>
<dbReference type="EMBL" id="KL367493">
    <property type="protein sequence ID" value="KFD69749.1"/>
    <property type="molecule type" value="Genomic_DNA"/>
</dbReference>
<dbReference type="Gene3D" id="3.30.300.30">
    <property type="match status" value="1"/>
</dbReference>
<keyword evidence="1" id="KW-0812">Transmembrane</keyword>
<feature type="domain" description="AMP-dependent synthetase/ligase" evidence="2">
    <location>
        <begin position="282"/>
        <end position="525"/>
    </location>
</feature>
<dbReference type="PANTHER" id="PTHR43201">
    <property type="entry name" value="ACYL-COA SYNTHETASE"/>
    <property type="match status" value="1"/>
</dbReference>
<dbReference type="Gene3D" id="3.40.50.12780">
    <property type="entry name" value="N-terminal domain of ligase-like"/>
    <property type="match status" value="2"/>
</dbReference>
<organism evidence="4">
    <name type="scientific">Trichuris suis</name>
    <name type="common">pig whipworm</name>
    <dbReference type="NCBI Taxonomy" id="68888"/>
    <lineage>
        <taxon>Eukaryota</taxon>
        <taxon>Metazoa</taxon>
        <taxon>Ecdysozoa</taxon>
        <taxon>Nematoda</taxon>
        <taxon>Enoplea</taxon>
        <taxon>Dorylaimia</taxon>
        <taxon>Trichinellida</taxon>
        <taxon>Trichuridae</taxon>
        <taxon>Trichuris</taxon>
    </lineage>
</organism>
<dbReference type="PANTHER" id="PTHR43201:SF12">
    <property type="entry name" value="AMP-DEPENDENT SYNTHETASE_LIGASE DOMAIN-CONTAINING PROTEIN"/>
    <property type="match status" value="1"/>
</dbReference>
<evidence type="ECO:0000259" key="2">
    <source>
        <dbReference type="Pfam" id="PF00501"/>
    </source>
</evidence>